<feature type="region of interest" description="Disordered" evidence="5">
    <location>
        <begin position="1060"/>
        <end position="1081"/>
    </location>
</feature>
<feature type="compositionally biased region" description="Low complexity" evidence="5">
    <location>
        <begin position="1639"/>
        <end position="1660"/>
    </location>
</feature>
<evidence type="ECO:0000259" key="7">
    <source>
        <dbReference type="Pfam" id="PF25481"/>
    </source>
</evidence>
<feature type="coiled-coil region" evidence="4">
    <location>
        <begin position="701"/>
        <end position="897"/>
    </location>
</feature>
<comment type="subcellular location">
    <subcellularLocation>
        <location evidence="1">Nucleus</location>
    </subcellularLocation>
</comment>
<dbReference type="InterPro" id="IPR012929">
    <property type="entry name" value="Nucleoprot-TPR/MLP1-2_dom"/>
</dbReference>
<feature type="coiled-coil region" evidence="4">
    <location>
        <begin position="1134"/>
        <end position="1291"/>
    </location>
</feature>
<feature type="coiled-coil region" evidence="4">
    <location>
        <begin position="614"/>
        <end position="648"/>
    </location>
</feature>
<feature type="domain" description="Nucleoprotein TPR/MPL1" evidence="7">
    <location>
        <begin position="185"/>
        <end position="264"/>
    </location>
</feature>
<dbReference type="PANTHER" id="PTHR18898:SF2">
    <property type="entry name" value="NUCLEOPROTEIN TPR"/>
    <property type="match status" value="1"/>
</dbReference>
<feature type="coiled-coil region" evidence="4">
    <location>
        <begin position="416"/>
        <end position="517"/>
    </location>
</feature>
<dbReference type="InterPro" id="IPR057577">
    <property type="entry name" value="Nucleoprot-TPR/MLP1_dom"/>
</dbReference>
<feature type="compositionally biased region" description="Gly residues" evidence="5">
    <location>
        <begin position="2219"/>
        <end position="2236"/>
    </location>
</feature>
<feature type="coiled-coil region" evidence="4">
    <location>
        <begin position="1881"/>
        <end position="1908"/>
    </location>
</feature>
<dbReference type="GO" id="GO:0006606">
    <property type="term" value="P:protein import into nucleus"/>
    <property type="evidence" value="ECO:0007669"/>
    <property type="project" value="InterPro"/>
</dbReference>
<dbReference type="Pfam" id="PF07926">
    <property type="entry name" value="TPR_MLP1_2"/>
    <property type="match status" value="1"/>
</dbReference>
<gene>
    <name evidence="9" type="ORF">B5807_04625</name>
</gene>
<feature type="compositionally biased region" description="Basic and acidic residues" evidence="5">
    <location>
        <begin position="1068"/>
        <end position="1081"/>
    </location>
</feature>
<dbReference type="STRING" id="105696.A0A1Y2M554"/>
<feature type="domain" description="Nucleoprotein TPR/MLP1-2" evidence="6">
    <location>
        <begin position="1083"/>
        <end position="1210"/>
    </location>
</feature>
<feature type="compositionally biased region" description="Polar residues" evidence="5">
    <location>
        <begin position="2022"/>
        <end position="2040"/>
    </location>
</feature>
<evidence type="ECO:0000256" key="5">
    <source>
        <dbReference type="SAM" id="MobiDB-lite"/>
    </source>
</evidence>
<keyword evidence="10" id="KW-1185">Reference proteome</keyword>
<dbReference type="EMBL" id="KZ107841">
    <property type="protein sequence ID" value="OSS50959.1"/>
    <property type="molecule type" value="Genomic_DNA"/>
</dbReference>
<evidence type="ECO:0000259" key="8">
    <source>
        <dbReference type="Pfam" id="PF25785"/>
    </source>
</evidence>
<keyword evidence="3" id="KW-0539">Nucleus</keyword>
<name>A0A1Y2M554_EPING</name>
<feature type="region of interest" description="Disordered" evidence="5">
    <location>
        <begin position="947"/>
        <end position="979"/>
    </location>
</feature>
<feature type="compositionally biased region" description="Polar residues" evidence="5">
    <location>
        <begin position="1831"/>
        <end position="1841"/>
    </location>
</feature>
<organism evidence="9 10">
    <name type="scientific">Epicoccum nigrum</name>
    <name type="common">Soil fungus</name>
    <name type="synonym">Epicoccum purpurascens</name>
    <dbReference type="NCBI Taxonomy" id="105696"/>
    <lineage>
        <taxon>Eukaryota</taxon>
        <taxon>Fungi</taxon>
        <taxon>Dikarya</taxon>
        <taxon>Ascomycota</taxon>
        <taxon>Pezizomycotina</taxon>
        <taxon>Dothideomycetes</taxon>
        <taxon>Pleosporomycetidae</taxon>
        <taxon>Pleosporales</taxon>
        <taxon>Pleosporineae</taxon>
        <taxon>Didymellaceae</taxon>
        <taxon>Epicoccum</taxon>
    </lineage>
</organism>
<feature type="region of interest" description="Disordered" evidence="5">
    <location>
        <begin position="2001"/>
        <end position="2236"/>
    </location>
</feature>
<dbReference type="PANTHER" id="PTHR18898">
    <property type="entry name" value="NUCLEOPROTEIN TPR-RELATED"/>
    <property type="match status" value="1"/>
</dbReference>
<protein>
    <submittedName>
        <fullName evidence="9">Uncharacterized protein</fullName>
    </submittedName>
</protein>
<feature type="compositionally biased region" description="Gly residues" evidence="5">
    <location>
        <begin position="2132"/>
        <end position="2150"/>
    </location>
</feature>
<feature type="coiled-coil region" evidence="4">
    <location>
        <begin position="1316"/>
        <end position="1435"/>
    </location>
</feature>
<dbReference type="GO" id="GO:0017056">
    <property type="term" value="F:structural constituent of nuclear pore"/>
    <property type="evidence" value="ECO:0007669"/>
    <property type="project" value="TreeGrafter"/>
</dbReference>
<evidence type="ECO:0000256" key="1">
    <source>
        <dbReference type="ARBA" id="ARBA00004123"/>
    </source>
</evidence>
<feature type="domain" description="NUA/TPR/MLP1-2-like" evidence="8">
    <location>
        <begin position="493"/>
        <end position="607"/>
    </location>
</feature>
<dbReference type="Pfam" id="PF25785">
    <property type="entry name" value="TPR"/>
    <property type="match status" value="1"/>
</dbReference>
<dbReference type="OMA" id="HAQQNYE"/>
<feature type="compositionally biased region" description="Low complexity" evidence="5">
    <location>
        <begin position="2115"/>
        <end position="2131"/>
    </location>
</feature>
<keyword evidence="2 4" id="KW-0175">Coiled coil</keyword>
<dbReference type="FunCoup" id="A0A1Y2M554">
    <property type="interactions" value="1195"/>
</dbReference>
<feature type="compositionally biased region" description="Low complexity" evidence="5">
    <location>
        <begin position="2073"/>
        <end position="2088"/>
    </location>
</feature>
<reference evidence="9 10" key="1">
    <citation type="journal article" date="2017" name="Genome Announc.">
        <title>Genome sequence of the saprophytic ascomycete Epicoccum nigrum ICMP 19927 strain isolated from New Zealand.</title>
        <authorList>
            <person name="Fokin M."/>
            <person name="Fleetwood D."/>
            <person name="Weir B.S."/>
            <person name="Villas-Boas S.G."/>
        </authorList>
    </citation>
    <scope>NUCLEOTIDE SEQUENCE [LARGE SCALE GENOMIC DNA]</scope>
    <source>
        <strain evidence="9 10">ICMP 19927</strain>
    </source>
</reference>
<dbReference type="GO" id="GO:0006406">
    <property type="term" value="P:mRNA export from nucleus"/>
    <property type="evidence" value="ECO:0007669"/>
    <property type="project" value="TreeGrafter"/>
</dbReference>
<feature type="coiled-coil region" evidence="4">
    <location>
        <begin position="1467"/>
        <end position="1543"/>
    </location>
</feature>
<evidence type="ECO:0000256" key="3">
    <source>
        <dbReference type="ARBA" id="ARBA00023242"/>
    </source>
</evidence>
<evidence type="ECO:0000256" key="2">
    <source>
        <dbReference type="ARBA" id="ARBA00023054"/>
    </source>
</evidence>
<feature type="coiled-coil region" evidence="4">
    <location>
        <begin position="43"/>
        <end position="196"/>
    </location>
</feature>
<dbReference type="Pfam" id="PF25481">
    <property type="entry name" value="Nucleoprot-TPR"/>
    <property type="match status" value="1"/>
</dbReference>
<feature type="compositionally biased region" description="Polar residues" evidence="5">
    <location>
        <begin position="1669"/>
        <end position="1679"/>
    </location>
</feature>
<evidence type="ECO:0000256" key="4">
    <source>
        <dbReference type="SAM" id="Coils"/>
    </source>
</evidence>
<feature type="region of interest" description="Disordered" evidence="5">
    <location>
        <begin position="660"/>
        <end position="696"/>
    </location>
</feature>
<dbReference type="Gene3D" id="1.10.287.1490">
    <property type="match status" value="1"/>
</dbReference>
<sequence>MAAAAVAVDVGYLAASYAVPENTLQSLLSQPTVALVQTLLVQIEAKAREHDDLTSEKIKAEVELEAAVQGGEARARALKAVADKAQKEVEQLQQKLAREELARQQIEKELHDLKNSSTSSTSEVQALQSRVKALESQNRDTLAMHEAKGVAHDRLAKELSDQHQKFVDLRKQLSALEEQKQQLESAAANVKFRETNLQQEIELLRKNNEWFEGELKTRSNDQTKYRKEKNAQLAELQRTNADASEQIDTLRRTETTLRQHIEKLEQKADESRARIEQLEDEATQNQTSFRNELDSARRLATLHQESAELVKGRLQQLQAELSQLNDNAALEIGQLQAEVESERNKVAEAEGRIAELESGHENLLAQISELENAARMPAMPATPRRPTNGAFETPGRAGSPAVFSPGGSRLKGNMSLTQLYSDNNQLKAELRALREKSEEKDATLAEMLESLEQVQPEIEELRRENEMLTNQTAEISALLDEATADREAARKDARKAVGDLEGNYRELTTLRQQLQDTVTQMQFLLWRQEAEKRGLDALTQEQQERVIYAAQNNNHMPDSQIEESTATNTIITKNLLLFADVQSCTKKNQELLAAIRSIADTHEGQEARAKAEQQRKDEEELAQLRGRLAEKEEQMQSLDLRLKSVTKEREMYRRITTSRGHQLNADGTPNFGESFDSRAGFATPPPGGSMHMPQTPHSREVAGYEKLIKDLQSHLDLLREESATDRATLKQQVDSLTKESNQLQSDKLRLDNQVRREQDRYTHLEGNMRLLQSEKTTLQERYAALQDALAKQDEKLDKAQQEALDAVARAEGLDREIVNLKASQEMWKTIEARITERNKELTDERDRLSKMVTDVQSLRNEQELSNAENRRRLQDRVDALEAELSVAQRKLEDEVAEHKKTTQQLDYERTDAQRRIDDLIKAKNEADVKFASADTARQQLEQRVTELQSQLRSTEERVEALRPRPANAAENNEEPVDREEELEAQVSELQHKIERKQEDLELANTQIEMFKAIAQEAEDQLRSQLETHEQYEQEMSTAQQEKDATISDLQQRVEEISSELAASNTELTELRGQHEQETMRLTQEKNALEAEITRIKNDATDYKAEMETQALLVASQAEIATRAQQDYEHELAKHGETMRTLRNLRDEHNQLKTEIAQFKAQAEAAQATLAQNEEHWATTREQFESQLAETQRNYDGAKQHNKTLLRQFDDYKSQIEDLKNNRASAAGDAETSSADSSGLQEINDYLRREKEILEVQLNLKDQEVKRQEQQLNHCQTQLDQAREKLIAEQNKAQQGGSNLQNLQTQIEQLNVYRESTTTLRNENRRIEAQLAEKNAEMEILHNQLEPLQARVAELEGEIELQQGHLKAVEEDRDRWQKRHQDVLQRYDRIDPKELEELKQQIETLQSERDQATEQVTSLNDQITALNEKAQSAEGTQATVTEEAVNAAVKAARDDAKARFNKLHGEKMGVVRAEVAAVKEERDRLQEQLASIQQELDVARQQATATESASTESQEQLATLRQQVEELTNQLGAAQQELESTKTARDEAVARADAVASANADVNMGEEGQVNENGSEELQQEITQLKTRLTEAENKEKAASNAAAGLQIQLGFAKDRVSELEQKEAEDKTRIVKLEADLKTAQASTPAAAQDTQAQSTDASAEAITDAPTDATSQVPVESSTDAAVAEKIAKLEEELAVARKEVEDLRTRAEAAEVSVAAADSDADTATKTDARPDTEQLEATKTQLEVTKAALDEREAKVAELEATLQQQQAVLDQREAKISNREAKAQDLREQANNKIRSIRQATDEEKARLTAEIEQLKKQLGSGGAPATPSTPKVSTAETPVKTEAVQWPDVNKDQIRAWINSNREAKEVLQMLINKYKVPLEKEVEALKKKIEELTKELEALKSTDRPSGAVDQNAADSHAADLAIAKAELEAENNLKVEQLEARWAKQSELKVKLTKGQLSALKVKWAVFEKAAKETPTEEVAKVYEVAKIAKDVAPTPSAPAAQPLPAGIPRPASALGQQPSAPAQTNGTPTAQANLPPGGLGIAGITAPNPFAQAARGTPAPGTAVQGQTTSAQQPQQQQAGRGHGTGPAALKGIMAGAGQTGIPRQTGIPQPGSGIPQPGSGIPQLGGRGAGRGGAAQGGIPRGGAAAAGRGGATGRGRGGAQSQNNSPRTSLNPGAGPFQPGQGAGRGQKRNADGEADGSGARGSKRPRGGRGGGGGAQGGQGGAAAE</sequence>
<dbReference type="Proteomes" id="UP000193240">
    <property type="component" value="Unassembled WGS sequence"/>
</dbReference>
<evidence type="ECO:0000259" key="6">
    <source>
        <dbReference type="Pfam" id="PF07926"/>
    </source>
</evidence>
<feature type="coiled-coil region" evidence="4">
    <location>
        <begin position="226"/>
        <end position="373"/>
    </location>
</feature>
<evidence type="ECO:0000313" key="9">
    <source>
        <dbReference type="EMBL" id="OSS50959.1"/>
    </source>
</evidence>
<feature type="compositionally biased region" description="Gly residues" evidence="5">
    <location>
        <begin position="2157"/>
        <end position="2168"/>
    </location>
</feature>
<evidence type="ECO:0000313" key="10">
    <source>
        <dbReference type="Proteomes" id="UP000193240"/>
    </source>
</evidence>
<feature type="region of interest" description="Disordered" evidence="5">
    <location>
        <begin position="1639"/>
        <end position="1679"/>
    </location>
</feature>
<proteinExistence type="predicted"/>
<dbReference type="InterPro" id="IPR057974">
    <property type="entry name" value="NUA/TPR/MLP1-2-like_dom"/>
</dbReference>
<feature type="region of interest" description="Disordered" evidence="5">
    <location>
        <begin position="1821"/>
        <end position="1845"/>
    </location>
</feature>
<dbReference type="GO" id="GO:0005643">
    <property type="term" value="C:nuclear pore"/>
    <property type="evidence" value="ECO:0007669"/>
    <property type="project" value="TreeGrafter"/>
</dbReference>
<dbReference type="InParanoid" id="A0A1Y2M554"/>
<feature type="region of interest" description="Disordered" evidence="5">
    <location>
        <begin position="1556"/>
        <end position="1575"/>
    </location>
</feature>
<accession>A0A1Y2M554</accession>
<feature type="compositionally biased region" description="Basic and acidic residues" evidence="5">
    <location>
        <begin position="953"/>
        <end position="962"/>
    </location>
</feature>
<feature type="compositionally biased region" description="Polar residues" evidence="5">
    <location>
        <begin position="2170"/>
        <end position="2181"/>
    </location>
</feature>